<dbReference type="SUPFAM" id="SSF46689">
    <property type="entry name" value="Homeodomain-like"/>
    <property type="match status" value="1"/>
</dbReference>
<comment type="caution">
    <text evidence="3">The sequence shown here is derived from an EMBL/GenBank/DDBJ whole genome shotgun (WGS) entry which is preliminary data.</text>
</comment>
<evidence type="ECO:0000313" key="4">
    <source>
        <dbReference type="Proteomes" id="UP000319769"/>
    </source>
</evidence>
<dbReference type="InterPro" id="IPR055247">
    <property type="entry name" value="InsJ-like_HTH"/>
</dbReference>
<keyword evidence="4" id="KW-1185">Reference proteome</keyword>
<gene>
    <name evidence="3" type="ORF">FPZ12_016490</name>
</gene>
<dbReference type="Proteomes" id="UP000319769">
    <property type="component" value="Unassembled WGS sequence"/>
</dbReference>
<protein>
    <submittedName>
        <fullName evidence="3">Helix-turn-helix domain-containing protein</fullName>
    </submittedName>
</protein>
<name>A0A5N0V895_9PSEU</name>
<dbReference type="Pfam" id="PF13518">
    <property type="entry name" value="HTH_28"/>
    <property type="match status" value="1"/>
</dbReference>
<dbReference type="AlphaFoldDB" id="A0A5N0V895"/>
<reference evidence="3" key="1">
    <citation type="submission" date="2019-09" db="EMBL/GenBank/DDBJ databases">
        <authorList>
            <person name="Teo W.F.A."/>
            <person name="Duangmal K."/>
        </authorList>
    </citation>
    <scope>NUCLEOTIDE SEQUENCE [LARGE SCALE GENOMIC DNA]</scope>
    <source>
        <strain evidence="3">K81G1</strain>
    </source>
</reference>
<evidence type="ECO:0000313" key="3">
    <source>
        <dbReference type="EMBL" id="KAA9160742.1"/>
    </source>
</evidence>
<feature type="domain" description="Insertion element IS150 protein InsJ-like helix-turn-helix" evidence="2">
    <location>
        <begin position="9"/>
        <end position="41"/>
    </location>
</feature>
<organism evidence="3 4">
    <name type="scientific">Amycolatopsis acidicola</name>
    <dbReference type="NCBI Taxonomy" id="2596893"/>
    <lineage>
        <taxon>Bacteria</taxon>
        <taxon>Bacillati</taxon>
        <taxon>Actinomycetota</taxon>
        <taxon>Actinomycetes</taxon>
        <taxon>Pseudonocardiales</taxon>
        <taxon>Pseudonocardiaceae</taxon>
        <taxon>Amycolatopsis</taxon>
    </lineage>
</organism>
<dbReference type="EMBL" id="VMNW02000020">
    <property type="protein sequence ID" value="KAA9160742.1"/>
    <property type="molecule type" value="Genomic_DNA"/>
</dbReference>
<sequence length="86" mass="9561">MCWGVLRQSGPIGHVAAEMGISRQCASKWVNRYRQFGDAGLPIGPVRPIASPPQPLRPWWSRSNDYAGSVRTPRAGSRWSWLRAAS</sequence>
<proteinExistence type="predicted"/>
<evidence type="ECO:0000259" key="2">
    <source>
        <dbReference type="Pfam" id="PF13518"/>
    </source>
</evidence>
<dbReference type="OrthoDB" id="568335at2"/>
<accession>A0A5N0V895</accession>
<dbReference type="InterPro" id="IPR009057">
    <property type="entry name" value="Homeodomain-like_sf"/>
</dbReference>
<feature type="region of interest" description="Disordered" evidence="1">
    <location>
        <begin position="65"/>
        <end position="86"/>
    </location>
</feature>
<evidence type="ECO:0000256" key="1">
    <source>
        <dbReference type="SAM" id="MobiDB-lite"/>
    </source>
</evidence>